<reference evidence="1 3" key="1">
    <citation type="journal article" date="2009" name="PLoS Biol.">
        <title>Lineage-specific biology revealed by a finished genome assembly of the mouse.</title>
        <authorList>
            <consortium name="Mouse Genome Sequencing Consortium"/>
            <person name="Church D.M."/>
            <person name="Goodstadt L."/>
            <person name="Hillier L.W."/>
            <person name="Zody M.C."/>
            <person name="Goldstein S."/>
            <person name="She X."/>
            <person name="Bult C.J."/>
            <person name="Agarwala R."/>
            <person name="Cherry J.L."/>
            <person name="DiCuccio M."/>
            <person name="Hlavina W."/>
            <person name="Kapustin Y."/>
            <person name="Meric P."/>
            <person name="Maglott D."/>
            <person name="Birtle Z."/>
            <person name="Marques A.C."/>
            <person name="Graves T."/>
            <person name="Zhou S."/>
            <person name="Teague B."/>
            <person name="Potamousis K."/>
            <person name="Churas C."/>
            <person name="Place M."/>
            <person name="Herschleb J."/>
            <person name="Runnheim R."/>
            <person name="Forrest D."/>
            <person name="Amos-Landgraf J."/>
            <person name="Schwartz D.C."/>
            <person name="Cheng Z."/>
            <person name="Lindblad-Toh K."/>
            <person name="Eichler E.E."/>
            <person name="Ponting C.P."/>
        </authorList>
    </citation>
    <scope>NUCLEOTIDE SEQUENCE [LARGE SCALE GENOMIC DNA]</scope>
    <source>
        <strain evidence="1 3">C57BL/6J</strain>
    </source>
</reference>
<dbReference type="AGR" id="MGI:2385758"/>
<name>A0A0J9YUE1_MOUSE</name>
<reference evidence="1 3" key="2">
    <citation type="journal article" date="2011" name="PLoS Biol.">
        <title>Modernizing reference genome assemblies.</title>
        <authorList>
            <person name="Church D.M."/>
            <person name="Schneider V.A."/>
            <person name="Graves T."/>
            <person name="Auger K."/>
            <person name="Cunningham F."/>
            <person name="Bouk N."/>
            <person name="Chen H.C."/>
            <person name="Agarwala R."/>
            <person name="McLaren W.M."/>
            <person name="Ritchie G.R."/>
            <person name="Albracht D."/>
            <person name="Kremitzki M."/>
            <person name="Rock S."/>
            <person name="Kotkiewicz H."/>
            <person name="Kremitzki C."/>
            <person name="Wollam A."/>
            <person name="Trani L."/>
            <person name="Fulton L."/>
            <person name="Fulton R."/>
            <person name="Matthews L."/>
            <person name="Whitehead S."/>
            <person name="Chow W."/>
            <person name="Torrance J."/>
            <person name="Dunn M."/>
            <person name="Harden G."/>
            <person name="Threadgold G."/>
            <person name="Wood J."/>
            <person name="Collins J."/>
            <person name="Heath P."/>
            <person name="Griffiths G."/>
            <person name="Pelan S."/>
            <person name="Grafham D."/>
            <person name="Eichler E.E."/>
            <person name="Weinstock G."/>
            <person name="Mardis E.R."/>
            <person name="Wilson R.K."/>
            <person name="Howe K."/>
            <person name="Flicek P."/>
            <person name="Hubbard T."/>
        </authorList>
    </citation>
    <scope>NUCLEOTIDE SEQUENCE [LARGE SCALE GENOMIC DNA]</scope>
    <source>
        <strain evidence="1 3">C57BL/6J</strain>
    </source>
</reference>
<keyword evidence="3" id="KW-1185">Reference proteome</keyword>
<reference evidence="1" key="4">
    <citation type="submission" date="2025-09" db="UniProtKB">
        <authorList>
            <consortium name="Ensembl"/>
        </authorList>
    </citation>
    <scope>IDENTIFICATION</scope>
    <source>
        <strain evidence="1">C57BL/6J</strain>
    </source>
</reference>
<dbReference type="Antibodypedia" id="22725">
    <property type="antibodies" value="48 antibodies from 16 providers"/>
</dbReference>
<evidence type="ECO:0000313" key="3">
    <source>
        <dbReference type="Proteomes" id="UP000000589"/>
    </source>
</evidence>
<dbReference type="AlphaFoldDB" id="A0A0J9YUE1"/>
<reference evidence="1" key="3">
    <citation type="submission" date="2025-08" db="UniProtKB">
        <authorList>
            <consortium name="Ensembl"/>
        </authorList>
    </citation>
    <scope>IDENTIFICATION</scope>
    <source>
        <strain evidence="1">C57BL/6J</strain>
    </source>
</reference>
<dbReference type="Proteomes" id="UP000000589">
    <property type="component" value="Chromosome 5"/>
</dbReference>
<proteinExistence type="predicted"/>
<sequence>MCAMRQVRPDVLRGRGDVPARLLHLASGMSTGSQD</sequence>
<dbReference type="Bgee" id="ENSMUSG00000029095">
    <property type="expression patterns" value="Expressed in superior frontal gyrus and 189 other cell types or tissues"/>
</dbReference>
<dbReference type="Ensembl" id="ENSMUST00000150146.2">
    <property type="protein sequence ID" value="ENSMUSP00000144134.2"/>
    <property type="gene ID" value="ENSMUSG00000029095.18"/>
</dbReference>
<dbReference type="ExpressionAtlas" id="A0A0J9YUE1">
    <property type="expression patterns" value="baseline and differential"/>
</dbReference>
<accession>A0A0J9YUE1</accession>
<evidence type="ECO:0000313" key="1">
    <source>
        <dbReference type="Ensembl" id="ENSMUSP00000144134.2"/>
    </source>
</evidence>
<gene>
    <name evidence="1 2" type="primary">Ablim2</name>
</gene>
<organism evidence="1 3">
    <name type="scientific">Mus musculus</name>
    <name type="common">Mouse</name>
    <dbReference type="NCBI Taxonomy" id="10090"/>
    <lineage>
        <taxon>Eukaryota</taxon>
        <taxon>Metazoa</taxon>
        <taxon>Chordata</taxon>
        <taxon>Craniata</taxon>
        <taxon>Vertebrata</taxon>
        <taxon>Euteleostomi</taxon>
        <taxon>Mammalia</taxon>
        <taxon>Eutheria</taxon>
        <taxon>Euarchontoglires</taxon>
        <taxon>Glires</taxon>
        <taxon>Rodentia</taxon>
        <taxon>Myomorpha</taxon>
        <taxon>Muroidea</taxon>
        <taxon>Muridae</taxon>
        <taxon>Murinae</taxon>
        <taxon>Mus</taxon>
        <taxon>Mus</taxon>
    </lineage>
</organism>
<dbReference type="MGI" id="MGI:2385758">
    <property type="gene designation" value="Ablim2"/>
</dbReference>
<protein>
    <submittedName>
        <fullName evidence="1">Actin-binding LIM protein 2</fullName>
    </submittedName>
</protein>
<dbReference type="VEuPathDB" id="HostDB:ENSMUSG00000029095"/>
<dbReference type="GeneTree" id="ENSGT00950000182850"/>
<evidence type="ECO:0000313" key="2">
    <source>
        <dbReference type="MGI" id="MGI:2385758"/>
    </source>
</evidence>